<sequence>MSIYRIFIISRAGGLIYNWEPKNELVEIERKFDYPLDVILDEYDKRSCVIFGEKDDVKVRYVLTAVNGHAVSDTRFFIDNQPQEVLDYLKEQNNFPVSLRFAPPSLSTNEKIILSSTFHSLYAIAVQLSPAAKSTGIEFLETSQFKLHCLQSRTGVKFIVITSPTASIAIESLLNKIYEFYADYALKNPFHNLDMPIRSEKFEENLRLLLERVEKSPGAVTI</sequence>
<dbReference type="GO" id="GO:0005783">
    <property type="term" value="C:endoplasmic reticulum"/>
    <property type="evidence" value="ECO:0007669"/>
    <property type="project" value="UniProtKB-SubCell"/>
</dbReference>
<dbReference type="InterPro" id="IPR011012">
    <property type="entry name" value="Longin-like_dom_sf"/>
</dbReference>
<evidence type="ECO:0000256" key="2">
    <source>
        <dbReference type="ARBA" id="ARBA00022448"/>
    </source>
</evidence>
<keyword evidence="2 9" id="KW-0813">Transport</keyword>
<evidence type="ECO:0000256" key="5">
    <source>
        <dbReference type="ARBA" id="ARBA00023034"/>
    </source>
</evidence>
<evidence type="ECO:0000256" key="1">
    <source>
        <dbReference type="ARBA" id="ARBA00004555"/>
    </source>
</evidence>
<dbReference type="GO" id="GO:0030008">
    <property type="term" value="C:TRAPP complex"/>
    <property type="evidence" value="ECO:0007669"/>
    <property type="project" value="UniProtKB-UniRule"/>
</dbReference>
<gene>
    <name evidence="10" type="ORF">WR25_14024</name>
</gene>
<dbReference type="GO" id="GO:0006888">
    <property type="term" value="P:endoplasmic reticulum to Golgi vesicle-mediated transport"/>
    <property type="evidence" value="ECO:0007669"/>
    <property type="project" value="UniProtKB-UniRule"/>
</dbReference>
<dbReference type="InterPro" id="IPR007233">
    <property type="entry name" value="TRAPPC"/>
</dbReference>
<comment type="subunit">
    <text evidence="9">Part of the multisubunit transport protein particle (TRAPP) complex.</text>
</comment>
<dbReference type="PANTHER" id="PTHR23249:SF15">
    <property type="entry name" value="TRAFFICKING PROTEIN PARTICLE COMPLEX SUBUNIT 4"/>
    <property type="match status" value="1"/>
</dbReference>
<dbReference type="Gene3D" id="3.30.450.70">
    <property type="match status" value="1"/>
</dbReference>
<comment type="subcellular location">
    <subcellularLocation>
        <location evidence="9">Endoplasmic reticulum</location>
    </subcellularLocation>
    <subcellularLocation>
        <location evidence="9">Golgi apparatus</location>
        <location evidence="9">cis-Golgi network</location>
    </subcellularLocation>
    <subcellularLocation>
        <location evidence="1">Golgi apparatus</location>
    </subcellularLocation>
</comment>
<protein>
    <recommendedName>
        <fullName evidence="9">Trafficking protein particle complex subunit</fullName>
    </recommendedName>
</protein>
<dbReference type="STRING" id="2018661.A0A2A2KVH7"/>
<dbReference type="GO" id="GO:0005794">
    <property type="term" value="C:Golgi apparatus"/>
    <property type="evidence" value="ECO:0007669"/>
    <property type="project" value="UniProtKB-SubCell"/>
</dbReference>
<evidence type="ECO:0000256" key="4">
    <source>
        <dbReference type="ARBA" id="ARBA00022892"/>
    </source>
</evidence>
<comment type="subunit">
    <text evidence="8">Component of the multisubunit TRAPP (transport protein particle) complex, which includes at least TRAPPC2, TRAPPC2L, TRAPPC3, TRAPPC3L, TRAPPC4, TRAPPC5, TRAPPC8, TRAPPC9, TRAPPC10, TRAPPC11 and TRAPPC12. Interacts with SDC2.</text>
</comment>
<evidence type="ECO:0000256" key="8">
    <source>
        <dbReference type="ARBA" id="ARBA00046941"/>
    </source>
</evidence>
<keyword evidence="4 9" id="KW-0931">ER-Golgi transport</keyword>
<keyword evidence="5 9" id="KW-0333">Golgi apparatus</keyword>
<proteinExistence type="inferred from homology"/>
<comment type="function">
    <text evidence="7">Core component of the TRAPP complexes which has a function of guanine nucleotide exchange factor activity for Rab1 GTPase. Plays a role in vesicular transport from endoplasmic reticulum to Golgi and autophagy. May play a role in dendrite postsynaptic membrane trafficking.</text>
</comment>
<dbReference type="EMBL" id="LIAE01007639">
    <property type="protein sequence ID" value="PAV77944.1"/>
    <property type="molecule type" value="Genomic_DNA"/>
</dbReference>
<dbReference type="PANTHER" id="PTHR23249">
    <property type="entry name" value="TRAFFICKING PROTEIN PARTICLE COMPLEX SUBUNIT"/>
    <property type="match status" value="1"/>
</dbReference>
<evidence type="ECO:0000313" key="10">
    <source>
        <dbReference type="EMBL" id="PAV77944.1"/>
    </source>
</evidence>
<dbReference type="SUPFAM" id="SSF64356">
    <property type="entry name" value="SNARE-like"/>
    <property type="match status" value="1"/>
</dbReference>
<evidence type="ECO:0000256" key="7">
    <source>
        <dbReference type="ARBA" id="ARBA00046052"/>
    </source>
</evidence>
<name>A0A2A2KVH7_9BILA</name>
<organism evidence="10 11">
    <name type="scientific">Diploscapter pachys</name>
    <dbReference type="NCBI Taxonomy" id="2018661"/>
    <lineage>
        <taxon>Eukaryota</taxon>
        <taxon>Metazoa</taxon>
        <taxon>Ecdysozoa</taxon>
        <taxon>Nematoda</taxon>
        <taxon>Chromadorea</taxon>
        <taxon>Rhabditida</taxon>
        <taxon>Rhabditina</taxon>
        <taxon>Rhabditomorpha</taxon>
        <taxon>Rhabditoidea</taxon>
        <taxon>Rhabditidae</taxon>
        <taxon>Diploscapter</taxon>
    </lineage>
</organism>
<dbReference type="Pfam" id="PF04099">
    <property type="entry name" value="Sybindin"/>
    <property type="match status" value="1"/>
</dbReference>
<evidence type="ECO:0000256" key="6">
    <source>
        <dbReference type="ARBA" id="ARBA00038179"/>
    </source>
</evidence>
<evidence type="ECO:0000256" key="9">
    <source>
        <dbReference type="RuleBase" id="RU366065"/>
    </source>
</evidence>
<reference evidence="10 11" key="1">
    <citation type="journal article" date="2017" name="Curr. Biol.">
        <title>Genome architecture and evolution of a unichromosomal asexual nematode.</title>
        <authorList>
            <person name="Fradin H."/>
            <person name="Zegar C."/>
            <person name="Gutwein M."/>
            <person name="Lucas J."/>
            <person name="Kovtun M."/>
            <person name="Corcoran D."/>
            <person name="Baugh L.R."/>
            <person name="Kiontke K."/>
            <person name="Gunsalus K."/>
            <person name="Fitch D.H."/>
            <person name="Piano F."/>
        </authorList>
    </citation>
    <scope>NUCLEOTIDE SEQUENCE [LARGE SCALE GENOMIC DNA]</scope>
    <source>
        <strain evidence="10">PF1309</strain>
    </source>
</reference>
<evidence type="ECO:0000313" key="11">
    <source>
        <dbReference type="Proteomes" id="UP000218231"/>
    </source>
</evidence>
<keyword evidence="3 9" id="KW-0256">Endoplasmic reticulum</keyword>
<comment type="similarity">
    <text evidence="6">Belongs to the TRAPP small subunits family. TRAPPC4 subfamily.</text>
</comment>
<dbReference type="OrthoDB" id="246406at2759"/>
<dbReference type="CDD" id="cd14856">
    <property type="entry name" value="TRAPPC4_synbindin"/>
    <property type="match status" value="1"/>
</dbReference>
<accession>A0A2A2KVH7</accession>
<dbReference type="SMART" id="SM01399">
    <property type="entry name" value="Sybindin"/>
    <property type="match status" value="1"/>
</dbReference>
<dbReference type="AlphaFoldDB" id="A0A2A2KVH7"/>
<dbReference type="Proteomes" id="UP000218231">
    <property type="component" value="Unassembled WGS sequence"/>
</dbReference>
<keyword evidence="11" id="KW-1185">Reference proteome</keyword>
<evidence type="ECO:0000256" key="3">
    <source>
        <dbReference type="ARBA" id="ARBA00022824"/>
    </source>
</evidence>
<comment type="caution">
    <text evidence="10">The sequence shown here is derived from an EMBL/GenBank/DDBJ whole genome shotgun (WGS) entry which is preliminary data.</text>
</comment>